<feature type="site" description="Positions MEP for the nucleophilic attack" evidence="7">
    <location>
        <position position="177"/>
    </location>
</feature>
<dbReference type="InterPro" id="IPR050088">
    <property type="entry name" value="IspD/TarI_cytidylyltransf_bact"/>
</dbReference>
<dbReference type="InterPro" id="IPR001228">
    <property type="entry name" value="IspD"/>
</dbReference>
<dbReference type="FunFam" id="3.90.550.10:FF:000003">
    <property type="entry name" value="2-C-methyl-D-erythritol 4-phosphate cytidylyltransferase"/>
    <property type="match status" value="1"/>
</dbReference>
<dbReference type="HAMAP" id="MF_00108">
    <property type="entry name" value="IspD"/>
    <property type="match status" value="1"/>
</dbReference>
<feature type="site" description="Positions MEP for the nucleophilic attack" evidence="7">
    <location>
        <position position="233"/>
    </location>
</feature>
<dbReference type="SUPFAM" id="SSF53448">
    <property type="entry name" value="Nucleotide-diphospho-sugar transferases"/>
    <property type="match status" value="1"/>
</dbReference>
<protein>
    <recommendedName>
        <fullName evidence="7">2-C-methyl-D-erythritol 4-phosphate cytidylyltransferase</fullName>
        <ecNumber evidence="7">2.7.7.60</ecNumber>
    </recommendedName>
    <alternativeName>
        <fullName evidence="7">4-diphosphocytidyl-2C-methyl-D-erythritol synthase</fullName>
    </alternativeName>
    <alternativeName>
        <fullName evidence="7">MEP cytidylyltransferase</fullName>
        <shortName evidence="7">MCT</shortName>
    </alternativeName>
</protein>
<keyword evidence="6 7" id="KW-0414">Isoprene biosynthesis</keyword>
<dbReference type="RefSeq" id="WP_112294657.1">
    <property type="nucleotide sequence ID" value="NZ_CBCSBS010000001.1"/>
</dbReference>
<feature type="site" description="Transition state stabilizer" evidence="7">
    <location>
        <position position="26"/>
    </location>
</feature>
<sequence length="253" mass="27320">MSNTSPIPLNGRQCHALLPTAGSGSRLGGDLPKQFQTLAGKPMLAYAIEAFQNTPEIHSIWVGVNPHFAHNPILNELKQNTKTLAFLPTGGTTRQETVKNTLEAMLQGGVSEDDWVLVHDAARPGITTTLIQKLISAVVENNSGGLLALPVADTLKRADLSSVVANQFTRAEATVSRNHLWQAQTPQMFGVKKLYDALEQAIRNEADVTDEASAMELQGEKPLLIEGATRNFKVTHPADWDLMQSVLGAVANP</sequence>
<dbReference type="AlphaFoldDB" id="A0A2Z4JSN0"/>
<dbReference type="Pfam" id="PF01128">
    <property type="entry name" value="IspD"/>
    <property type="match status" value="1"/>
</dbReference>
<evidence type="ECO:0000313" key="8">
    <source>
        <dbReference type="EMBL" id="AWW49766.1"/>
    </source>
</evidence>
<evidence type="ECO:0000256" key="6">
    <source>
        <dbReference type="ARBA" id="ARBA00023229"/>
    </source>
</evidence>
<dbReference type="CDD" id="cd02516">
    <property type="entry name" value="CDP-ME_synthetase"/>
    <property type="match status" value="1"/>
</dbReference>
<proteinExistence type="inferred from homology"/>
<dbReference type="InterPro" id="IPR018294">
    <property type="entry name" value="ISPD_synthase_CS"/>
</dbReference>
<evidence type="ECO:0000256" key="7">
    <source>
        <dbReference type="HAMAP-Rule" id="MF_00108"/>
    </source>
</evidence>
<organism evidence="8 9">
    <name type="scientific">Polynucleobacter paneuropaeus</name>
    <dbReference type="NCBI Taxonomy" id="2527775"/>
    <lineage>
        <taxon>Bacteria</taxon>
        <taxon>Pseudomonadati</taxon>
        <taxon>Pseudomonadota</taxon>
        <taxon>Betaproteobacteria</taxon>
        <taxon>Burkholderiales</taxon>
        <taxon>Burkholderiaceae</taxon>
        <taxon>Polynucleobacter</taxon>
    </lineage>
</organism>
<dbReference type="PANTHER" id="PTHR32125:SF4">
    <property type="entry name" value="2-C-METHYL-D-ERYTHRITOL 4-PHOSPHATE CYTIDYLYLTRANSFERASE, CHLOROPLASTIC"/>
    <property type="match status" value="1"/>
</dbReference>
<dbReference type="GO" id="GO:0050518">
    <property type="term" value="F:2-C-methyl-D-erythritol 4-phosphate cytidylyltransferase activity"/>
    <property type="evidence" value="ECO:0007669"/>
    <property type="project" value="UniProtKB-UniRule"/>
</dbReference>
<evidence type="ECO:0000256" key="2">
    <source>
        <dbReference type="ARBA" id="ARBA00004787"/>
    </source>
</evidence>
<keyword evidence="5 7" id="KW-0548">Nucleotidyltransferase</keyword>
<dbReference type="NCBIfam" id="TIGR00453">
    <property type="entry name" value="ispD"/>
    <property type="match status" value="1"/>
</dbReference>
<evidence type="ECO:0000256" key="5">
    <source>
        <dbReference type="ARBA" id="ARBA00022695"/>
    </source>
</evidence>
<feature type="site" description="Transition state stabilizer" evidence="7">
    <location>
        <position position="33"/>
    </location>
</feature>
<dbReference type="InterPro" id="IPR029044">
    <property type="entry name" value="Nucleotide-diphossugar_trans"/>
</dbReference>
<dbReference type="InterPro" id="IPR034683">
    <property type="entry name" value="IspD/TarI"/>
</dbReference>
<dbReference type="PANTHER" id="PTHR32125">
    <property type="entry name" value="2-C-METHYL-D-ERYTHRITOL 4-PHOSPHATE CYTIDYLYLTRANSFERASE, CHLOROPLASTIC"/>
    <property type="match status" value="1"/>
</dbReference>
<keyword evidence="4 7" id="KW-0808">Transferase</keyword>
<dbReference type="GO" id="GO:0019288">
    <property type="term" value="P:isopentenyl diphosphate biosynthetic process, methylerythritol 4-phosphate pathway"/>
    <property type="evidence" value="ECO:0007669"/>
    <property type="project" value="UniProtKB-UniRule"/>
</dbReference>
<evidence type="ECO:0000256" key="1">
    <source>
        <dbReference type="ARBA" id="ARBA00001282"/>
    </source>
</evidence>
<name>A0A2Z4JSN0_9BURK</name>
<dbReference type="PROSITE" id="PS01295">
    <property type="entry name" value="ISPD"/>
    <property type="match status" value="1"/>
</dbReference>
<comment type="pathway">
    <text evidence="2 7">Isoprenoid biosynthesis; isopentenyl diphosphate biosynthesis via DXP pathway; isopentenyl diphosphate from 1-deoxy-D-xylulose 5-phosphate: step 2/6.</text>
</comment>
<comment type="similarity">
    <text evidence="3 7">Belongs to the IspD/TarI cytidylyltransferase family. IspD subfamily.</text>
</comment>
<evidence type="ECO:0000313" key="9">
    <source>
        <dbReference type="Proteomes" id="UP000248592"/>
    </source>
</evidence>
<dbReference type="UniPathway" id="UPA00056">
    <property type="reaction ID" value="UER00093"/>
</dbReference>
<evidence type="ECO:0000256" key="3">
    <source>
        <dbReference type="ARBA" id="ARBA00009789"/>
    </source>
</evidence>
<gene>
    <name evidence="7" type="primary">ispD</name>
    <name evidence="8" type="ORF">Pas1_04855</name>
</gene>
<reference evidence="9" key="1">
    <citation type="submission" date="2018-06" db="EMBL/GenBank/DDBJ databases">
        <title>Description of a new Polynucleobacter species.</title>
        <authorList>
            <person name="Hahn M.W."/>
        </authorList>
    </citation>
    <scope>NUCLEOTIDE SEQUENCE [LARGE SCALE GENOMIC DNA]</scope>
    <source>
        <strain evidence="9">MG-25-Pas1-D2</strain>
    </source>
</reference>
<accession>A0A2Z4JSN0</accession>
<dbReference type="Gene3D" id="3.90.550.10">
    <property type="entry name" value="Spore Coat Polysaccharide Biosynthesis Protein SpsA, Chain A"/>
    <property type="match status" value="1"/>
</dbReference>
<dbReference type="EC" id="2.7.7.60" evidence="7"/>
<dbReference type="EMBL" id="CP030085">
    <property type="protein sequence ID" value="AWW49766.1"/>
    <property type="molecule type" value="Genomic_DNA"/>
</dbReference>
<dbReference type="Proteomes" id="UP000248592">
    <property type="component" value="Chromosome"/>
</dbReference>
<comment type="catalytic activity">
    <reaction evidence="1 7">
        <text>2-C-methyl-D-erythritol 4-phosphate + CTP + H(+) = 4-CDP-2-C-methyl-D-erythritol + diphosphate</text>
        <dbReference type="Rhea" id="RHEA:13429"/>
        <dbReference type="ChEBI" id="CHEBI:15378"/>
        <dbReference type="ChEBI" id="CHEBI:33019"/>
        <dbReference type="ChEBI" id="CHEBI:37563"/>
        <dbReference type="ChEBI" id="CHEBI:57823"/>
        <dbReference type="ChEBI" id="CHEBI:58262"/>
        <dbReference type="EC" id="2.7.7.60"/>
    </reaction>
</comment>
<comment type="function">
    <text evidence="7">Catalyzes the formation of 4-diphosphocytidyl-2-C-methyl-D-erythritol from CTP and 2-C-methyl-D-erythritol 4-phosphate (MEP).</text>
</comment>
<evidence type="ECO:0000256" key="4">
    <source>
        <dbReference type="ARBA" id="ARBA00022679"/>
    </source>
</evidence>